<dbReference type="AlphaFoldDB" id="A0A518CJV9"/>
<dbReference type="Pfam" id="PF00072">
    <property type="entry name" value="Response_reg"/>
    <property type="match status" value="1"/>
</dbReference>
<name>A0A518CJV9_9PLAN</name>
<dbReference type="SUPFAM" id="SSF52172">
    <property type="entry name" value="CheY-like"/>
    <property type="match status" value="1"/>
</dbReference>
<dbReference type="GO" id="GO:0000160">
    <property type="term" value="P:phosphorelay signal transduction system"/>
    <property type="evidence" value="ECO:0007669"/>
    <property type="project" value="InterPro"/>
</dbReference>
<feature type="domain" description="Response regulatory" evidence="2">
    <location>
        <begin position="2"/>
        <end position="117"/>
    </location>
</feature>
<dbReference type="PROSITE" id="PS50110">
    <property type="entry name" value="RESPONSE_REGULATORY"/>
    <property type="match status" value="1"/>
</dbReference>
<organism evidence="3 4">
    <name type="scientific">Polystyrenella longa</name>
    <dbReference type="NCBI Taxonomy" id="2528007"/>
    <lineage>
        <taxon>Bacteria</taxon>
        <taxon>Pseudomonadati</taxon>
        <taxon>Planctomycetota</taxon>
        <taxon>Planctomycetia</taxon>
        <taxon>Planctomycetales</taxon>
        <taxon>Planctomycetaceae</taxon>
        <taxon>Polystyrenella</taxon>
    </lineage>
</organism>
<gene>
    <name evidence="3" type="ORF">Pla110_12100</name>
</gene>
<dbReference type="OrthoDB" id="9813953at2"/>
<dbReference type="RefSeq" id="WP_144994149.1">
    <property type="nucleotide sequence ID" value="NZ_CP036281.1"/>
</dbReference>
<reference evidence="3 4" key="1">
    <citation type="submission" date="2019-02" db="EMBL/GenBank/DDBJ databases">
        <title>Deep-cultivation of Planctomycetes and their phenomic and genomic characterization uncovers novel biology.</title>
        <authorList>
            <person name="Wiegand S."/>
            <person name="Jogler M."/>
            <person name="Boedeker C."/>
            <person name="Pinto D."/>
            <person name="Vollmers J."/>
            <person name="Rivas-Marin E."/>
            <person name="Kohn T."/>
            <person name="Peeters S.H."/>
            <person name="Heuer A."/>
            <person name="Rast P."/>
            <person name="Oberbeckmann S."/>
            <person name="Bunk B."/>
            <person name="Jeske O."/>
            <person name="Meyerdierks A."/>
            <person name="Storesund J.E."/>
            <person name="Kallscheuer N."/>
            <person name="Luecker S."/>
            <person name="Lage O.M."/>
            <person name="Pohl T."/>
            <person name="Merkel B.J."/>
            <person name="Hornburger P."/>
            <person name="Mueller R.-W."/>
            <person name="Bruemmer F."/>
            <person name="Labrenz M."/>
            <person name="Spormann A.M."/>
            <person name="Op den Camp H."/>
            <person name="Overmann J."/>
            <person name="Amann R."/>
            <person name="Jetten M.S.M."/>
            <person name="Mascher T."/>
            <person name="Medema M.H."/>
            <person name="Devos D.P."/>
            <person name="Kaster A.-K."/>
            <person name="Ovreas L."/>
            <person name="Rohde M."/>
            <person name="Galperin M.Y."/>
            <person name="Jogler C."/>
        </authorList>
    </citation>
    <scope>NUCLEOTIDE SEQUENCE [LARGE SCALE GENOMIC DNA]</scope>
    <source>
        <strain evidence="3 4">Pla110</strain>
    </source>
</reference>
<proteinExistence type="predicted"/>
<evidence type="ECO:0000313" key="4">
    <source>
        <dbReference type="Proteomes" id="UP000317178"/>
    </source>
</evidence>
<accession>A0A518CJV9</accession>
<dbReference type="PANTHER" id="PTHR43228:SF1">
    <property type="entry name" value="TWO-COMPONENT RESPONSE REGULATOR ARR22"/>
    <property type="match status" value="1"/>
</dbReference>
<dbReference type="InterPro" id="IPR011006">
    <property type="entry name" value="CheY-like_superfamily"/>
</dbReference>
<keyword evidence="4" id="KW-1185">Reference proteome</keyword>
<dbReference type="Proteomes" id="UP000317178">
    <property type="component" value="Chromosome"/>
</dbReference>
<evidence type="ECO:0000313" key="3">
    <source>
        <dbReference type="EMBL" id="QDU79500.1"/>
    </source>
</evidence>
<dbReference type="PANTHER" id="PTHR43228">
    <property type="entry name" value="TWO-COMPONENT RESPONSE REGULATOR"/>
    <property type="match status" value="1"/>
</dbReference>
<sequence>MNVLIVDDSEMTRMVAKKTLKALGIENILEAEDGKVGVEVFNANEVDVVFSDWNMPNMSGLELLQEIRKTNKTVPVIMITTEGSRGKVMEAIQHGVSDYLVKPFTPVALREKLSKWIKTTV</sequence>
<evidence type="ECO:0000256" key="1">
    <source>
        <dbReference type="PROSITE-ProRule" id="PRU00169"/>
    </source>
</evidence>
<dbReference type="InterPro" id="IPR052048">
    <property type="entry name" value="ST_Response_Regulator"/>
</dbReference>
<dbReference type="SMART" id="SM00448">
    <property type="entry name" value="REC"/>
    <property type="match status" value="1"/>
</dbReference>
<dbReference type="Gene3D" id="3.40.50.2300">
    <property type="match status" value="1"/>
</dbReference>
<evidence type="ECO:0000259" key="2">
    <source>
        <dbReference type="PROSITE" id="PS50110"/>
    </source>
</evidence>
<keyword evidence="1" id="KW-0597">Phosphoprotein</keyword>
<feature type="modified residue" description="4-aspartylphosphate" evidence="1">
    <location>
        <position position="52"/>
    </location>
</feature>
<dbReference type="EMBL" id="CP036281">
    <property type="protein sequence ID" value="QDU79500.1"/>
    <property type="molecule type" value="Genomic_DNA"/>
</dbReference>
<dbReference type="InterPro" id="IPR001789">
    <property type="entry name" value="Sig_transdc_resp-reg_receiver"/>
</dbReference>
<dbReference type="KEGG" id="plon:Pla110_12100"/>
<protein>
    <recommendedName>
        <fullName evidence="2">Response regulatory domain-containing protein</fullName>
    </recommendedName>
</protein>